<comment type="similarity">
    <text evidence="1">Belongs to the GDA1/CD39 NTPase family.</text>
</comment>
<dbReference type="EMBL" id="JBFOLJ010000002">
    <property type="protein sequence ID" value="KAL2555029.1"/>
    <property type="molecule type" value="Genomic_DNA"/>
</dbReference>
<feature type="binding site" evidence="4">
    <location>
        <begin position="208"/>
        <end position="212"/>
    </location>
    <ligand>
        <name>ATP</name>
        <dbReference type="ChEBI" id="CHEBI:30616"/>
    </ligand>
</feature>
<dbReference type="Gene3D" id="3.30.420.40">
    <property type="match status" value="1"/>
</dbReference>
<evidence type="ECO:0000256" key="2">
    <source>
        <dbReference type="ARBA" id="ARBA00022801"/>
    </source>
</evidence>
<evidence type="ECO:0000256" key="1">
    <source>
        <dbReference type="ARBA" id="ARBA00009283"/>
    </source>
</evidence>
<feature type="active site" description="Proton acceptor" evidence="3">
    <location>
        <position position="178"/>
    </location>
</feature>
<dbReference type="GO" id="GO:0016787">
    <property type="term" value="F:hydrolase activity"/>
    <property type="evidence" value="ECO:0007669"/>
    <property type="project" value="UniProtKB-KW"/>
</dbReference>
<dbReference type="Proteomes" id="UP001604277">
    <property type="component" value="Unassembled WGS sequence"/>
</dbReference>
<evidence type="ECO:0000256" key="4">
    <source>
        <dbReference type="PIRSR" id="PIRSR600407-2"/>
    </source>
</evidence>
<proteinExistence type="inferred from homology"/>
<dbReference type="InterPro" id="IPR000407">
    <property type="entry name" value="GDA1_CD39_NTPase"/>
</dbReference>
<keyword evidence="6" id="KW-1185">Reference proteome</keyword>
<gene>
    <name evidence="5" type="ORF">Fot_08648</name>
</gene>
<keyword evidence="2" id="KW-0378">Hydrolase</keyword>
<evidence type="ECO:0000313" key="6">
    <source>
        <dbReference type="Proteomes" id="UP001604277"/>
    </source>
</evidence>
<dbReference type="Gene3D" id="3.30.420.150">
    <property type="entry name" value="Exopolyphosphatase. Domain 2"/>
    <property type="match status" value="1"/>
</dbReference>
<evidence type="ECO:0000256" key="3">
    <source>
        <dbReference type="PIRSR" id="PIRSR600407-1"/>
    </source>
</evidence>
<keyword evidence="4" id="KW-0547">Nucleotide-binding</keyword>
<reference evidence="6" key="1">
    <citation type="submission" date="2024-07" db="EMBL/GenBank/DDBJ databases">
        <title>Two chromosome-level genome assemblies of Korean endemic species Abeliophyllum distichum and Forsythia ovata (Oleaceae).</title>
        <authorList>
            <person name="Jang H."/>
        </authorList>
    </citation>
    <scope>NUCLEOTIDE SEQUENCE [LARGE SCALE GENOMIC DNA]</scope>
</reference>
<protein>
    <submittedName>
        <fullName evidence="5">Apyrase 2</fullName>
    </submittedName>
</protein>
<comment type="caution">
    <text evidence="5">The sequence shown here is derived from an EMBL/GenBank/DDBJ whole genome shotgun (WGS) entry which is preliminary data.</text>
</comment>
<dbReference type="Pfam" id="PF01150">
    <property type="entry name" value="GDA1_CD39"/>
    <property type="match status" value="1"/>
</dbReference>
<accession>A0ABD1WZ87</accession>
<dbReference type="PANTHER" id="PTHR11782">
    <property type="entry name" value="ADENOSINE/GUANOSINE DIPHOSPHATASE"/>
    <property type="match status" value="1"/>
</dbReference>
<sequence>MVKQLAAGYGLLLVSLVLFLLPISSLSYSGQFYTVHRHKYPIRRVLLGHESEQYAVVFDAGSTASRVHVFRFDQNLDLLPIGDDVELYESTKPGLSSYAVDPQAAANSLKPLLEKAEDVVPVELRPDAPARLGATAGLRMLEGDEADRILEAVRNLIKKESTLKFKDEWVSILDGTQEGTYMWVMINYALETLGKRYSKTIGTIDLGGGSVQMAYAISEENANKAPQVSANETYVLQKNFKGTNYNLYVHSYLDYGAKAARALIFKTTKNSTNPCILEGYDGTYTYGGVVYKAAAPRTGTNMRICMVLARKALKIKAPCKYEKCTFNGIWNGGGGDGQKNLYLSSSFYWTALEAGILESNADGGITRPLAYKEAAKRVCATKFADIKSEFPNAEDDDIPYLCMDLVYQYTLLVHGFDVTPKQKVTVVNKVNYKNSKLNAEWPLGCAIDVMSSSTSTVKGSIADI</sequence>
<dbReference type="AlphaFoldDB" id="A0ABD1WZ87"/>
<organism evidence="5 6">
    <name type="scientific">Forsythia ovata</name>
    <dbReference type="NCBI Taxonomy" id="205694"/>
    <lineage>
        <taxon>Eukaryota</taxon>
        <taxon>Viridiplantae</taxon>
        <taxon>Streptophyta</taxon>
        <taxon>Embryophyta</taxon>
        <taxon>Tracheophyta</taxon>
        <taxon>Spermatophyta</taxon>
        <taxon>Magnoliopsida</taxon>
        <taxon>eudicotyledons</taxon>
        <taxon>Gunneridae</taxon>
        <taxon>Pentapetalae</taxon>
        <taxon>asterids</taxon>
        <taxon>lamiids</taxon>
        <taxon>Lamiales</taxon>
        <taxon>Oleaceae</taxon>
        <taxon>Forsythieae</taxon>
        <taxon>Forsythia</taxon>
    </lineage>
</organism>
<dbReference type="PANTHER" id="PTHR11782:SF87">
    <property type="entry name" value="APYRASE"/>
    <property type="match status" value="1"/>
</dbReference>
<evidence type="ECO:0000313" key="5">
    <source>
        <dbReference type="EMBL" id="KAL2555029.1"/>
    </source>
</evidence>
<keyword evidence="4" id="KW-0067">ATP-binding</keyword>
<name>A0ABD1WZ87_9LAMI</name>